<name>A0ABY7FD59_MYAAR</name>
<feature type="domain" description="TRNA-binding" evidence="6">
    <location>
        <begin position="149"/>
        <end position="250"/>
    </location>
</feature>
<feature type="compositionally biased region" description="Basic and acidic residues" evidence="5">
    <location>
        <begin position="115"/>
        <end position="139"/>
    </location>
</feature>
<evidence type="ECO:0000313" key="8">
    <source>
        <dbReference type="Proteomes" id="UP001164746"/>
    </source>
</evidence>
<evidence type="ECO:0000256" key="2">
    <source>
        <dbReference type="ARBA" id="ARBA00022884"/>
    </source>
</evidence>
<dbReference type="CDD" id="cd02799">
    <property type="entry name" value="tRNA_bind_EMAP-II_like"/>
    <property type="match status" value="1"/>
</dbReference>
<dbReference type="Gene3D" id="2.40.50.140">
    <property type="entry name" value="Nucleic acid-binding proteins"/>
    <property type="match status" value="1"/>
</dbReference>
<dbReference type="PANTHER" id="PTHR11586:SF33">
    <property type="entry name" value="AMINOACYL TRNA SYNTHASE COMPLEX-INTERACTING MULTIFUNCTIONAL PROTEIN 1"/>
    <property type="match status" value="1"/>
</dbReference>
<dbReference type="InterPro" id="IPR012340">
    <property type="entry name" value="NA-bd_OB-fold"/>
</dbReference>
<sequence>MSAAMIQRLVQRARQADEIIAQLKAHIEIVKKSAAVSVSKPEEERVAAENASLREKIKQLKMTLVLAEIKNGVKQIPLPKRSRVEAVKADSQGDTPSAPSTSQEEPKPVAQQAKPKKEQQAKGGDASKPEVAKAEKGKKGLAEVDRPIDISRLDLRVGKIVEVKKHPDADSLYVEEVDLGEGQPRTIVSGLVKHIPIEEMRGRLAVFMCNLKAAKMRGILSNGMIMCASCPEKVEILVPPPGAQVGDRVRAKDFPGEPDALLNPKKKIWETLKPDLRTDGDRVAAYKGSQLHIEGKGPLVAPTAANTQIS</sequence>
<dbReference type="PROSITE" id="PS50886">
    <property type="entry name" value="TRBD"/>
    <property type="match status" value="1"/>
</dbReference>
<feature type="coiled-coil region" evidence="4">
    <location>
        <begin position="6"/>
        <end position="70"/>
    </location>
</feature>
<feature type="compositionally biased region" description="Polar residues" evidence="5">
    <location>
        <begin position="92"/>
        <end position="103"/>
    </location>
</feature>
<evidence type="ECO:0000259" key="6">
    <source>
        <dbReference type="PROSITE" id="PS50886"/>
    </source>
</evidence>
<keyword evidence="2 3" id="KW-0694">RNA-binding</keyword>
<dbReference type="SUPFAM" id="SSF50249">
    <property type="entry name" value="Nucleic acid-binding proteins"/>
    <property type="match status" value="1"/>
</dbReference>
<dbReference type="PANTHER" id="PTHR11586">
    <property type="entry name" value="TRNA-AMINOACYLATION COFACTOR ARC1 FAMILY MEMBER"/>
    <property type="match status" value="1"/>
</dbReference>
<dbReference type="EMBL" id="CP111022">
    <property type="protein sequence ID" value="WAR18916.1"/>
    <property type="molecule type" value="Genomic_DNA"/>
</dbReference>
<keyword evidence="1 3" id="KW-0820">tRNA-binding</keyword>
<evidence type="ECO:0000256" key="4">
    <source>
        <dbReference type="SAM" id="Coils"/>
    </source>
</evidence>
<dbReference type="InterPro" id="IPR002547">
    <property type="entry name" value="tRNA-bd_dom"/>
</dbReference>
<evidence type="ECO:0000256" key="3">
    <source>
        <dbReference type="PROSITE-ProRule" id="PRU00209"/>
    </source>
</evidence>
<keyword evidence="8" id="KW-1185">Reference proteome</keyword>
<dbReference type="Proteomes" id="UP001164746">
    <property type="component" value="Chromosome 11"/>
</dbReference>
<evidence type="ECO:0000313" key="7">
    <source>
        <dbReference type="EMBL" id="WAR18916.1"/>
    </source>
</evidence>
<dbReference type="Pfam" id="PF01588">
    <property type="entry name" value="tRNA_bind"/>
    <property type="match status" value="1"/>
</dbReference>
<keyword evidence="4" id="KW-0175">Coiled coil</keyword>
<gene>
    <name evidence="7" type="ORF">MAR_000754</name>
</gene>
<organism evidence="7 8">
    <name type="scientific">Mya arenaria</name>
    <name type="common">Soft-shell clam</name>
    <dbReference type="NCBI Taxonomy" id="6604"/>
    <lineage>
        <taxon>Eukaryota</taxon>
        <taxon>Metazoa</taxon>
        <taxon>Spiralia</taxon>
        <taxon>Lophotrochozoa</taxon>
        <taxon>Mollusca</taxon>
        <taxon>Bivalvia</taxon>
        <taxon>Autobranchia</taxon>
        <taxon>Heteroconchia</taxon>
        <taxon>Euheterodonta</taxon>
        <taxon>Imparidentia</taxon>
        <taxon>Neoheterodontei</taxon>
        <taxon>Myida</taxon>
        <taxon>Myoidea</taxon>
        <taxon>Myidae</taxon>
        <taxon>Mya</taxon>
    </lineage>
</organism>
<evidence type="ECO:0000256" key="5">
    <source>
        <dbReference type="SAM" id="MobiDB-lite"/>
    </source>
</evidence>
<evidence type="ECO:0000256" key="1">
    <source>
        <dbReference type="ARBA" id="ARBA00022555"/>
    </source>
</evidence>
<protein>
    <submittedName>
        <fullName evidence="7">AIMP1-like protein</fullName>
    </submittedName>
</protein>
<proteinExistence type="predicted"/>
<feature type="region of interest" description="Disordered" evidence="5">
    <location>
        <begin position="81"/>
        <end position="139"/>
    </location>
</feature>
<dbReference type="InterPro" id="IPR051270">
    <property type="entry name" value="Tyrosine-tRNA_ligase_regulator"/>
</dbReference>
<reference evidence="7" key="1">
    <citation type="submission" date="2022-11" db="EMBL/GenBank/DDBJ databases">
        <title>Centuries of genome instability and evolution in soft-shell clam transmissible cancer (bioRxiv).</title>
        <authorList>
            <person name="Hart S.F.M."/>
            <person name="Yonemitsu M.A."/>
            <person name="Giersch R.M."/>
            <person name="Beal B.F."/>
            <person name="Arriagada G."/>
            <person name="Davis B.W."/>
            <person name="Ostrander E.A."/>
            <person name="Goff S.P."/>
            <person name="Metzger M.J."/>
        </authorList>
    </citation>
    <scope>NUCLEOTIDE SEQUENCE</scope>
    <source>
        <strain evidence="7">MELC-2E11</strain>
        <tissue evidence="7">Siphon/mantle</tissue>
    </source>
</reference>
<accession>A0ABY7FD59</accession>